<evidence type="ECO:0000313" key="3">
    <source>
        <dbReference type="Proteomes" id="UP001054945"/>
    </source>
</evidence>
<organism evidence="2 3">
    <name type="scientific">Caerostris extrusa</name>
    <name type="common">Bark spider</name>
    <name type="synonym">Caerostris bankana</name>
    <dbReference type="NCBI Taxonomy" id="172846"/>
    <lineage>
        <taxon>Eukaryota</taxon>
        <taxon>Metazoa</taxon>
        <taxon>Ecdysozoa</taxon>
        <taxon>Arthropoda</taxon>
        <taxon>Chelicerata</taxon>
        <taxon>Arachnida</taxon>
        <taxon>Araneae</taxon>
        <taxon>Araneomorphae</taxon>
        <taxon>Entelegynae</taxon>
        <taxon>Araneoidea</taxon>
        <taxon>Araneidae</taxon>
        <taxon>Caerostris</taxon>
    </lineage>
</organism>
<dbReference type="Proteomes" id="UP001054945">
    <property type="component" value="Unassembled WGS sequence"/>
</dbReference>
<reference evidence="2 3" key="1">
    <citation type="submission" date="2021-06" db="EMBL/GenBank/DDBJ databases">
        <title>Caerostris extrusa draft genome.</title>
        <authorList>
            <person name="Kono N."/>
            <person name="Arakawa K."/>
        </authorList>
    </citation>
    <scope>NUCLEOTIDE SEQUENCE [LARGE SCALE GENOMIC DNA]</scope>
</reference>
<dbReference type="EMBL" id="BPLR01020867">
    <property type="protein sequence ID" value="GIX83413.1"/>
    <property type="molecule type" value="Genomic_DNA"/>
</dbReference>
<protein>
    <submittedName>
        <fullName evidence="2">Uncharacterized protein</fullName>
    </submittedName>
</protein>
<feature type="compositionally biased region" description="Basic and acidic residues" evidence="1">
    <location>
        <begin position="1"/>
        <end position="18"/>
    </location>
</feature>
<accession>A0AAV4NFI2</accession>
<name>A0AAV4NFI2_CAEEX</name>
<feature type="region of interest" description="Disordered" evidence="1">
    <location>
        <begin position="1"/>
        <end position="24"/>
    </location>
</feature>
<evidence type="ECO:0000313" key="2">
    <source>
        <dbReference type="EMBL" id="GIX83413.1"/>
    </source>
</evidence>
<comment type="caution">
    <text evidence="2">The sequence shown here is derived from an EMBL/GenBank/DDBJ whole genome shotgun (WGS) entry which is preliminary data.</text>
</comment>
<keyword evidence="3" id="KW-1185">Reference proteome</keyword>
<evidence type="ECO:0000256" key="1">
    <source>
        <dbReference type="SAM" id="MobiDB-lite"/>
    </source>
</evidence>
<proteinExistence type="predicted"/>
<sequence length="83" mass="9259">MLKGKEGNKSALTPRDEWGSAAGATLENPLDGFTDMDSNQMGFTDTFLSVAVIQCDTLSCVKRHIDLKQISPRRKCPERWIMV</sequence>
<dbReference type="AlphaFoldDB" id="A0AAV4NFI2"/>
<gene>
    <name evidence="2" type="ORF">CEXT_309561</name>
</gene>